<gene>
    <name evidence="2" type="ORF">SAMN05216605_10992</name>
</gene>
<dbReference type="SUPFAM" id="SSF55785">
    <property type="entry name" value="PYP-like sensor domain (PAS domain)"/>
    <property type="match status" value="1"/>
</dbReference>
<dbReference type="STRING" id="89065.SAMN05216605_10992"/>
<dbReference type="InterPro" id="IPR035965">
    <property type="entry name" value="PAS-like_dom_sf"/>
</dbReference>
<organism evidence="2 3">
    <name type="scientific">Pseudomonas abietaniphila</name>
    <dbReference type="NCBI Taxonomy" id="89065"/>
    <lineage>
        <taxon>Bacteria</taxon>
        <taxon>Pseudomonadati</taxon>
        <taxon>Pseudomonadota</taxon>
        <taxon>Gammaproteobacteria</taxon>
        <taxon>Pseudomonadales</taxon>
        <taxon>Pseudomonadaceae</taxon>
        <taxon>Pseudomonas</taxon>
    </lineage>
</organism>
<dbReference type="InterPro" id="IPR000014">
    <property type="entry name" value="PAS"/>
</dbReference>
<accession>A0A1G8GCK3</accession>
<feature type="domain" description="PAS" evidence="1">
    <location>
        <begin position="59"/>
        <end position="129"/>
    </location>
</feature>
<dbReference type="AlphaFoldDB" id="A0A1G8GCK3"/>
<sequence>MRHGETVAIRDVRLDPRIPKEAYAPTFVRSLVMVPIDFVVQTVGLLVHRARAASAIRISEERLRLAVDHADVGFWDVDFVQNTLVWPSQTKAMFGVSADVPVTLQDFYDGLHPEDRDAMIEAFTAAADP</sequence>
<dbReference type="PROSITE" id="PS50112">
    <property type="entry name" value="PAS"/>
    <property type="match status" value="1"/>
</dbReference>
<evidence type="ECO:0000313" key="2">
    <source>
        <dbReference type="EMBL" id="SDH92105.1"/>
    </source>
</evidence>
<proteinExistence type="predicted"/>
<reference evidence="3" key="1">
    <citation type="submission" date="2016-10" db="EMBL/GenBank/DDBJ databases">
        <authorList>
            <person name="Varghese N."/>
            <person name="Submissions S."/>
        </authorList>
    </citation>
    <scope>NUCLEOTIDE SEQUENCE [LARGE SCALE GENOMIC DNA]</scope>
    <source>
        <strain evidence="3">ATCC 700689</strain>
    </source>
</reference>
<evidence type="ECO:0000313" key="3">
    <source>
        <dbReference type="Proteomes" id="UP000182894"/>
    </source>
</evidence>
<dbReference type="EMBL" id="FNCO01000009">
    <property type="protein sequence ID" value="SDH92105.1"/>
    <property type="molecule type" value="Genomic_DNA"/>
</dbReference>
<name>A0A1G8GCK3_9PSED</name>
<evidence type="ECO:0000259" key="1">
    <source>
        <dbReference type="PROSITE" id="PS50112"/>
    </source>
</evidence>
<protein>
    <recommendedName>
        <fullName evidence="1">PAS domain-containing protein</fullName>
    </recommendedName>
</protein>
<dbReference type="Proteomes" id="UP000182894">
    <property type="component" value="Unassembled WGS sequence"/>
</dbReference>
<dbReference type="SMART" id="SM00091">
    <property type="entry name" value="PAS"/>
    <property type="match status" value="1"/>
</dbReference>
<keyword evidence="3" id="KW-1185">Reference proteome</keyword>
<dbReference type="Gene3D" id="3.30.450.20">
    <property type="entry name" value="PAS domain"/>
    <property type="match status" value="1"/>
</dbReference>